<reference evidence="2" key="2">
    <citation type="submission" date="2020-04" db="EMBL/GenBank/DDBJ databases">
        <authorList>
            <person name="Santos R.A.C."/>
            <person name="Steenwyk J.L."/>
            <person name="Rivero-Menendez O."/>
            <person name="Mead M.E."/>
            <person name="Silva L.P."/>
            <person name="Bastos R.W."/>
            <person name="Alastruey-Izquierdo A."/>
            <person name="Goldman G.H."/>
            <person name="Rokas A."/>
        </authorList>
    </citation>
    <scope>NUCLEOTIDE SEQUENCE</scope>
    <source>
        <strain evidence="2">CNM-CM6805</strain>
    </source>
</reference>
<dbReference type="Proteomes" id="UP000653565">
    <property type="component" value="Unassembled WGS sequence"/>
</dbReference>
<comment type="caution">
    <text evidence="2">The sequence shown here is derived from an EMBL/GenBank/DDBJ whole genome shotgun (WGS) entry which is preliminary data.</text>
</comment>
<organism evidence="2 3">
    <name type="scientific">Aspergillus fumigatiaffinis</name>
    <dbReference type="NCBI Taxonomy" id="340414"/>
    <lineage>
        <taxon>Eukaryota</taxon>
        <taxon>Fungi</taxon>
        <taxon>Dikarya</taxon>
        <taxon>Ascomycota</taxon>
        <taxon>Pezizomycotina</taxon>
        <taxon>Eurotiomycetes</taxon>
        <taxon>Eurotiomycetidae</taxon>
        <taxon>Eurotiales</taxon>
        <taxon>Aspergillaceae</taxon>
        <taxon>Aspergillus</taxon>
        <taxon>Aspergillus subgen. Fumigati</taxon>
    </lineage>
</organism>
<proteinExistence type="predicted"/>
<keyword evidence="3" id="KW-1185">Reference proteome</keyword>
<accession>A0A8H4HFH7</accession>
<dbReference type="InterPro" id="IPR031348">
    <property type="entry name" value="PigL_N"/>
</dbReference>
<evidence type="ECO:0000313" key="2">
    <source>
        <dbReference type="EMBL" id="KAF4244856.1"/>
    </source>
</evidence>
<name>A0A8H4HFH7_9EURO</name>
<sequence>MYNGESFLYTAGIVSIAAPALQGLRLLLHDLRSIKDAPETIDNLKDDIRAIELALTSLQAISEQKWESLGTTVADEVKAAIATCTKACEIFRSNLQRWTGRSQDGRLSRLDRTKVGIFKQGQIKSMCEQLQSCKITINSVVSIATLYSSLRHTRLTEEMKKTISMRQGDIESAIRTTDNQIADIRTRREGFGPVDRAQAVADPETEADMKRQLDEEHKALYISRRLLNELRLKVQESTIVNVMARNENNSTRVMFGNQNSGLQIGVSNGPITGIRFEVK</sequence>
<dbReference type="AlphaFoldDB" id="A0A8H4HFH7"/>
<reference evidence="2" key="1">
    <citation type="journal article" date="2020" name="bioRxiv">
        <title>Genomic and phenotypic heterogeneity of clinical isolates of the human pathogens Aspergillus fumigatus, Aspergillus lentulus and Aspergillus fumigatiaffinis.</title>
        <authorList>
            <person name="dos Santos R.A.C."/>
            <person name="Steenwyk J.L."/>
            <person name="Rivero-Menendez O."/>
            <person name="Mead M.E."/>
            <person name="Silva L.P."/>
            <person name="Bastos R.W."/>
            <person name="Alastruey-Izquierdo A."/>
            <person name="Goldman G.H."/>
            <person name="Rokas A."/>
        </authorList>
    </citation>
    <scope>NUCLEOTIDE SEQUENCE</scope>
    <source>
        <strain evidence="2">CNM-CM6805</strain>
    </source>
</reference>
<protein>
    <recommendedName>
        <fullName evidence="1">Azaphilone pigments biosynthesis cluster protein L N-terminal domain-containing protein</fullName>
    </recommendedName>
</protein>
<evidence type="ECO:0000313" key="3">
    <source>
        <dbReference type="Proteomes" id="UP000653565"/>
    </source>
</evidence>
<gene>
    <name evidence="2" type="ORF">CNMCM6805_007318</name>
</gene>
<dbReference type="EMBL" id="JAAAPX010000004">
    <property type="protein sequence ID" value="KAF4244856.1"/>
    <property type="molecule type" value="Genomic_DNA"/>
</dbReference>
<evidence type="ECO:0000259" key="1">
    <source>
        <dbReference type="Pfam" id="PF17111"/>
    </source>
</evidence>
<feature type="domain" description="Azaphilone pigments biosynthesis cluster protein L N-terminal" evidence="1">
    <location>
        <begin position="9"/>
        <end position="189"/>
    </location>
</feature>
<dbReference type="Pfam" id="PF17111">
    <property type="entry name" value="PigL_N"/>
    <property type="match status" value="1"/>
</dbReference>